<dbReference type="AlphaFoldDB" id="A0A8W7PAF8"/>
<evidence type="ECO:0000313" key="2">
    <source>
        <dbReference type="EnsemblMetazoa" id="ACOM028396-PA.1"/>
    </source>
</evidence>
<name>A0A8W7PAF8_ANOCL</name>
<dbReference type="EnsemblMetazoa" id="ACOM028396-RA">
    <property type="protein sequence ID" value="ACOM028396-PA.1"/>
    <property type="gene ID" value="ACOM028396"/>
</dbReference>
<proteinExistence type="predicted"/>
<accession>A0A8W7PAF8</accession>
<keyword evidence="1" id="KW-1133">Transmembrane helix</keyword>
<feature type="transmembrane region" description="Helical" evidence="1">
    <location>
        <begin position="560"/>
        <end position="588"/>
    </location>
</feature>
<organism evidence="2">
    <name type="scientific">Anopheles coluzzii</name>
    <name type="common">African malaria mosquito</name>
    <dbReference type="NCBI Taxonomy" id="1518534"/>
    <lineage>
        <taxon>Eukaryota</taxon>
        <taxon>Metazoa</taxon>
        <taxon>Ecdysozoa</taxon>
        <taxon>Arthropoda</taxon>
        <taxon>Hexapoda</taxon>
        <taxon>Insecta</taxon>
        <taxon>Pterygota</taxon>
        <taxon>Neoptera</taxon>
        <taxon>Endopterygota</taxon>
        <taxon>Diptera</taxon>
        <taxon>Nematocera</taxon>
        <taxon>Culicoidea</taxon>
        <taxon>Culicidae</taxon>
        <taxon>Anophelinae</taxon>
        <taxon>Anopheles</taxon>
    </lineage>
</organism>
<keyword evidence="1" id="KW-0812">Transmembrane</keyword>
<sequence>MDSKTYQKIFESSNRCRLVGHKRKQQYRSDKRVGAIVSYLPIGKQPAVVGVGRLESSSMVPLVLLFPIPANVLLCPPPPSCVPRPAEFCATRADRLRISGIPSLDASEIDSGDRPFLVRNSFLPFDQLLFQFGLPFLGRIELGRFLLQCKFKLCLKGGERRVNSLNGCTPRFRFGRTFPFLVIVRFHECNFCFPRAQPLQLRQLFLKAQLHLAHHQQLRLQTGQLFAVLLPQVRLADRLPQLVPQIEQLALCVLQLQIHLPALGRLVLDHHLQRLDLQLPLFAEFLLLVERFLPAYTLSRHLRKLGVRFTAHRTELRIQGGDLPRQPGHLILQRFVVLFQRANFAALAQQPPVALGVYLPPMAFVLQLQMQQPDVVLIVRFGQVRPVAILRLRSARFRTRFYVLVEQRVRIESATFLHLLFVLHLGNAVLEAQLFLQDAVKYLLLAEKFLVACELLTGALFLLAVKVRRRRDGFLLRWATVCVAADTFRGRCTVVASAVGRFTRPIRLLAQLPLFHDRNRVEQQLRIHLQRKVFQIWQRMAALLLVPCKQRPRARTSNNVMMMVLMMLLVQMDVMVTLMVVVVVLLLLGHLLTAVNGQRFWDLQLLARTNNTAAASTTTTTRPKRDELRRHGSPIAEVVPARVRR</sequence>
<keyword evidence="1" id="KW-0472">Membrane</keyword>
<evidence type="ECO:0000256" key="1">
    <source>
        <dbReference type="SAM" id="Phobius"/>
    </source>
</evidence>
<reference evidence="2" key="1">
    <citation type="submission" date="2022-08" db="UniProtKB">
        <authorList>
            <consortium name="EnsemblMetazoa"/>
        </authorList>
    </citation>
    <scope>IDENTIFICATION</scope>
</reference>
<protein>
    <submittedName>
        <fullName evidence="2">Uncharacterized protein</fullName>
    </submittedName>
</protein>
<dbReference type="Proteomes" id="UP000075882">
    <property type="component" value="Unassembled WGS sequence"/>
</dbReference>